<evidence type="ECO:0000313" key="1">
    <source>
        <dbReference type="EMBL" id="SHK80057.1"/>
    </source>
</evidence>
<sequence length="166" mass="19020">MSHPDLPSDWTAGRYEKNRESYYDPPSSSNPSRILLWGMMEGDAGHRLYDIPMDASVEEIVQVFQVGAHNAYIRGVNEQESVDMTASVAKKIEKLIPFRVIFADQAGLKLKFERQITEPELQNLEGWLTKDDPFQAGLEIYISEWDGESPLLAPVLEENLLHLWWD</sequence>
<dbReference type="Proteomes" id="UP000183994">
    <property type="component" value="Unassembled WGS sequence"/>
</dbReference>
<dbReference type="STRING" id="1121393.SAMN02745216_04094"/>
<dbReference type="RefSeq" id="WP_073478122.1">
    <property type="nucleotide sequence ID" value="NZ_FQZU01000034.1"/>
</dbReference>
<name>A0A1M6VET5_9BACT</name>
<accession>A0A1M6VET5</accession>
<protein>
    <recommendedName>
        <fullName evidence="3">DUF4253 domain-containing protein</fullName>
    </recommendedName>
</protein>
<dbReference type="OrthoDB" id="9882481at2"/>
<evidence type="ECO:0000313" key="2">
    <source>
        <dbReference type="Proteomes" id="UP000183994"/>
    </source>
</evidence>
<dbReference type="EMBL" id="FQZU01000034">
    <property type="protein sequence ID" value="SHK80057.1"/>
    <property type="molecule type" value="Genomic_DNA"/>
</dbReference>
<reference evidence="2" key="1">
    <citation type="submission" date="2016-11" db="EMBL/GenBank/DDBJ databases">
        <authorList>
            <person name="Varghese N."/>
            <person name="Submissions S."/>
        </authorList>
    </citation>
    <scope>NUCLEOTIDE SEQUENCE [LARGE SCALE GENOMIC DNA]</scope>
    <source>
        <strain evidence="2">DSM 16219</strain>
    </source>
</reference>
<dbReference type="AlphaFoldDB" id="A0A1M6VET5"/>
<organism evidence="1 2">
    <name type="scientific">Desulfatibacillum alkenivorans DSM 16219</name>
    <dbReference type="NCBI Taxonomy" id="1121393"/>
    <lineage>
        <taxon>Bacteria</taxon>
        <taxon>Pseudomonadati</taxon>
        <taxon>Thermodesulfobacteriota</taxon>
        <taxon>Desulfobacteria</taxon>
        <taxon>Desulfobacterales</taxon>
        <taxon>Desulfatibacillaceae</taxon>
        <taxon>Desulfatibacillum</taxon>
    </lineage>
</organism>
<proteinExistence type="predicted"/>
<keyword evidence="2" id="KW-1185">Reference proteome</keyword>
<gene>
    <name evidence="1" type="ORF">SAMN02745216_04094</name>
</gene>
<evidence type="ECO:0008006" key="3">
    <source>
        <dbReference type="Google" id="ProtNLM"/>
    </source>
</evidence>